<gene>
    <name evidence="3" type="ORF">AB4Y30_07710</name>
</gene>
<evidence type="ECO:0000256" key="2">
    <source>
        <dbReference type="ARBA" id="ARBA00022801"/>
    </source>
</evidence>
<dbReference type="GO" id="GO:0019120">
    <property type="term" value="F:hydrolase activity, acting on acid halide bonds, in C-halide compounds"/>
    <property type="evidence" value="ECO:0007669"/>
    <property type="project" value="InterPro"/>
</dbReference>
<dbReference type="Pfam" id="PF00702">
    <property type="entry name" value="Hydrolase"/>
    <property type="match status" value="1"/>
</dbReference>
<dbReference type="SFLD" id="SFLDG01129">
    <property type="entry name" value="C1.5:_HAD__Beta-PGM__Phosphata"/>
    <property type="match status" value="1"/>
</dbReference>
<accession>A0AB39HUU8</accession>
<dbReference type="AlphaFoldDB" id="A0AB39HUU8"/>
<dbReference type="InterPro" id="IPR023214">
    <property type="entry name" value="HAD_sf"/>
</dbReference>
<dbReference type="InterPro" id="IPR006439">
    <property type="entry name" value="HAD-SF_hydro_IA"/>
</dbReference>
<evidence type="ECO:0000313" key="3">
    <source>
        <dbReference type="EMBL" id="XDK34225.1"/>
    </source>
</evidence>
<organism evidence="3">
    <name type="scientific">Ornithinibacillus sp. 4-3</name>
    <dbReference type="NCBI Taxonomy" id="3231488"/>
    <lineage>
        <taxon>Bacteria</taxon>
        <taxon>Bacillati</taxon>
        <taxon>Bacillota</taxon>
        <taxon>Bacilli</taxon>
        <taxon>Bacillales</taxon>
        <taxon>Bacillaceae</taxon>
        <taxon>Ornithinibacillus</taxon>
    </lineage>
</organism>
<dbReference type="PRINTS" id="PR00413">
    <property type="entry name" value="HADHALOGNASE"/>
</dbReference>
<dbReference type="RefSeq" id="WP_368654902.1">
    <property type="nucleotide sequence ID" value="NZ_CP162599.1"/>
</dbReference>
<comment type="similarity">
    <text evidence="1">Belongs to the HAD-like hydrolase superfamily. S-2-haloalkanoic acid dehalogenase family.</text>
</comment>
<dbReference type="Gene3D" id="1.10.150.240">
    <property type="entry name" value="Putative phosphatase, domain 2"/>
    <property type="match status" value="1"/>
</dbReference>
<dbReference type="PANTHER" id="PTHR43316:SF3">
    <property type="entry name" value="HALOACID DEHALOGENASE, TYPE II (AFU_ORTHOLOGUE AFUA_2G07750)-RELATED"/>
    <property type="match status" value="1"/>
</dbReference>
<dbReference type="PANTHER" id="PTHR43316">
    <property type="entry name" value="HYDROLASE, HALOACID DELAHOGENASE-RELATED"/>
    <property type="match status" value="1"/>
</dbReference>
<dbReference type="SUPFAM" id="SSF56784">
    <property type="entry name" value="HAD-like"/>
    <property type="match status" value="1"/>
</dbReference>
<dbReference type="NCBIfam" id="TIGR01493">
    <property type="entry name" value="HAD-SF-IA-v2"/>
    <property type="match status" value="1"/>
</dbReference>
<sequence length="224" mass="26094">MNPKVITFDVYSALTDLKGSVVQELQNVLQDENIHYPTMFQMWRDRQWNYLLITNSLQKGYVSYHTLTTRALEYTLNQYKIDLTEQEKEQLVAGWSRLKLWPEAEQILMRLREKGYKLGMLSNGDEYMLRTLDQTFNFSFDYIFSSDQAGVYKPSAEIYQLPLNLLEISPEEVLHVAGSYIDVMGTKSAGLPCVWTNRLNDTIFDPAYAPDYELKNLEGLLQFL</sequence>
<dbReference type="NCBIfam" id="TIGR01428">
    <property type="entry name" value="HAD_type_II"/>
    <property type="match status" value="1"/>
</dbReference>
<dbReference type="SFLD" id="SFLDS00003">
    <property type="entry name" value="Haloacid_Dehalogenase"/>
    <property type="match status" value="1"/>
</dbReference>
<dbReference type="InterPro" id="IPR023198">
    <property type="entry name" value="PGP-like_dom2"/>
</dbReference>
<dbReference type="EMBL" id="CP162599">
    <property type="protein sequence ID" value="XDK34225.1"/>
    <property type="molecule type" value="Genomic_DNA"/>
</dbReference>
<dbReference type="InterPro" id="IPR006328">
    <property type="entry name" value="2-HAD"/>
</dbReference>
<reference evidence="3" key="1">
    <citation type="submission" date="2024-07" db="EMBL/GenBank/DDBJ databases">
        <title>Halotolerant mesophilic bacterium Ornithinibacillus sp. 4-3, sp. nov., isolated from soil.</title>
        <authorList>
            <person name="Sidarenka A.V."/>
            <person name="Guliayeva D.E."/>
            <person name="Leanovich S.I."/>
            <person name="Hileuskaya K.S."/>
            <person name="Akhremchuk A.E."/>
            <person name="Sikolenko M.A."/>
            <person name="Valentovich L.N."/>
        </authorList>
    </citation>
    <scope>NUCLEOTIDE SEQUENCE</scope>
    <source>
        <strain evidence="3">4-3</strain>
    </source>
</reference>
<dbReference type="NCBIfam" id="TIGR01549">
    <property type="entry name" value="HAD-SF-IA-v1"/>
    <property type="match status" value="1"/>
</dbReference>
<protein>
    <submittedName>
        <fullName evidence="3">Haloacid dehalogenase type II</fullName>
    </submittedName>
</protein>
<dbReference type="InterPro" id="IPR051540">
    <property type="entry name" value="S-2-haloacid_dehalogenase"/>
</dbReference>
<keyword evidence="2" id="KW-0378">Hydrolase</keyword>
<name>A0AB39HUU8_9BACI</name>
<dbReference type="Gene3D" id="3.40.50.1000">
    <property type="entry name" value="HAD superfamily/HAD-like"/>
    <property type="match status" value="1"/>
</dbReference>
<dbReference type="InterPro" id="IPR036412">
    <property type="entry name" value="HAD-like_sf"/>
</dbReference>
<evidence type="ECO:0000256" key="1">
    <source>
        <dbReference type="ARBA" id="ARBA00008106"/>
    </source>
</evidence>
<proteinExistence type="inferred from homology"/>